<accession>A0A7J7KF78</accession>
<organism evidence="4 5">
    <name type="scientific">Bugula neritina</name>
    <name type="common">Brown bryozoan</name>
    <name type="synonym">Sertularia neritina</name>
    <dbReference type="NCBI Taxonomy" id="10212"/>
    <lineage>
        <taxon>Eukaryota</taxon>
        <taxon>Metazoa</taxon>
        <taxon>Spiralia</taxon>
        <taxon>Lophotrochozoa</taxon>
        <taxon>Bryozoa</taxon>
        <taxon>Gymnolaemata</taxon>
        <taxon>Cheilostomatida</taxon>
        <taxon>Flustrina</taxon>
        <taxon>Buguloidea</taxon>
        <taxon>Bugulidae</taxon>
        <taxon>Bugula</taxon>
    </lineage>
</organism>
<name>A0A7J7KF78_BUGNE</name>
<dbReference type="GO" id="GO:0005886">
    <property type="term" value="C:plasma membrane"/>
    <property type="evidence" value="ECO:0007669"/>
    <property type="project" value="TreeGrafter"/>
</dbReference>
<proteinExistence type="predicted"/>
<evidence type="ECO:0000313" key="4">
    <source>
        <dbReference type="EMBL" id="KAF6036268.1"/>
    </source>
</evidence>
<evidence type="ECO:0000256" key="2">
    <source>
        <dbReference type="PROSITE-ProRule" id="PRU00168"/>
    </source>
</evidence>
<dbReference type="GO" id="GO:0005085">
    <property type="term" value="F:guanyl-nucleotide exchange factor activity"/>
    <property type="evidence" value="ECO:0007669"/>
    <property type="project" value="UniProtKB-KW"/>
</dbReference>
<dbReference type="Gene3D" id="1.10.840.10">
    <property type="entry name" value="Ras guanine-nucleotide exchange factors catalytic domain"/>
    <property type="match status" value="1"/>
</dbReference>
<dbReference type="InterPro" id="IPR001895">
    <property type="entry name" value="RASGEF_cat_dom"/>
</dbReference>
<dbReference type="PANTHER" id="PTHR23113:SF363">
    <property type="entry name" value="PROTEIN SON OF SEVENLESS"/>
    <property type="match status" value="1"/>
</dbReference>
<dbReference type="PANTHER" id="PTHR23113">
    <property type="entry name" value="GUANINE NUCLEOTIDE EXCHANGE FACTOR"/>
    <property type="match status" value="1"/>
</dbReference>
<dbReference type="EMBL" id="VXIV02000757">
    <property type="protein sequence ID" value="KAF6036268.1"/>
    <property type="molecule type" value="Genomic_DNA"/>
</dbReference>
<protein>
    <submittedName>
        <fullName evidence="4">SOS1</fullName>
    </submittedName>
</protein>
<comment type="caution">
    <text evidence="4">The sequence shown here is derived from an EMBL/GenBank/DDBJ whole genome shotgun (WGS) entry which is preliminary data.</text>
</comment>
<dbReference type="InterPro" id="IPR023578">
    <property type="entry name" value="Ras_GEF_dom_sf"/>
</dbReference>
<dbReference type="InterPro" id="IPR036964">
    <property type="entry name" value="RASGEF_cat_dom_sf"/>
</dbReference>
<dbReference type="GO" id="GO:0007265">
    <property type="term" value="P:Ras protein signal transduction"/>
    <property type="evidence" value="ECO:0007669"/>
    <property type="project" value="TreeGrafter"/>
</dbReference>
<sequence>MTNILKLEEGNPDFLPNTDLINFTKRRKVADITAEIQQYQNQPYNLTPVYSIQDFLENLDPWQGKDDNELIEHLFELSLQIEPRMSDHLLSFLENMTL</sequence>
<gene>
    <name evidence="4" type="ORF">EB796_005423</name>
</gene>
<dbReference type="PROSITE" id="PS50009">
    <property type="entry name" value="RASGEF_CAT"/>
    <property type="match status" value="1"/>
</dbReference>
<evidence type="ECO:0000313" key="5">
    <source>
        <dbReference type="Proteomes" id="UP000593567"/>
    </source>
</evidence>
<dbReference type="SUPFAM" id="SSF48366">
    <property type="entry name" value="Ras GEF"/>
    <property type="match status" value="1"/>
</dbReference>
<dbReference type="Proteomes" id="UP000593567">
    <property type="component" value="Unassembled WGS sequence"/>
</dbReference>
<keyword evidence="1 2" id="KW-0344">Guanine-nucleotide releasing factor</keyword>
<dbReference type="InterPro" id="IPR008937">
    <property type="entry name" value="Ras-like_GEF"/>
</dbReference>
<evidence type="ECO:0000256" key="1">
    <source>
        <dbReference type="ARBA" id="ARBA00022658"/>
    </source>
</evidence>
<dbReference type="AlphaFoldDB" id="A0A7J7KF78"/>
<keyword evidence="5" id="KW-1185">Reference proteome</keyword>
<evidence type="ECO:0000259" key="3">
    <source>
        <dbReference type="PROSITE" id="PS50009"/>
    </source>
</evidence>
<reference evidence="4" key="1">
    <citation type="submission" date="2020-06" db="EMBL/GenBank/DDBJ databases">
        <title>Draft genome of Bugula neritina, a colonial animal packing powerful symbionts and potential medicines.</title>
        <authorList>
            <person name="Rayko M."/>
        </authorList>
    </citation>
    <scope>NUCLEOTIDE SEQUENCE [LARGE SCALE GENOMIC DNA]</scope>
    <source>
        <strain evidence="4">Kwan_BN1</strain>
    </source>
</reference>
<feature type="domain" description="Ras-GEF" evidence="3">
    <location>
        <begin position="1"/>
        <end position="84"/>
    </location>
</feature>
<dbReference type="OrthoDB" id="546434at2759"/>